<accession>A0A9X2XGX5</accession>
<dbReference type="EMBL" id="JAOSKY010000006">
    <property type="protein sequence ID" value="MCU7248770.1"/>
    <property type="molecule type" value="Genomic_DNA"/>
</dbReference>
<sequence>MSILKVYAVVLLVMLSGCSFKQDKPPANLQFSKIERVRKTVLYDLYFSSDVNILGPYKSLVGVRLICALGDDQDFSTGHRMKWFIKGSVSQDRSGTDLDFVSRITFSESDVNGSSERDLTAVELRELLEKKTEIPCRFLADATMMDTYYSNTMYVPVESIVRAVD</sequence>
<dbReference type="Proteomes" id="UP001139955">
    <property type="component" value="Unassembled WGS sequence"/>
</dbReference>
<dbReference type="PROSITE" id="PS51257">
    <property type="entry name" value="PROKAR_LIPOPROTEIN"/>
    <property type="match status" value="1"/>
</dbReference>
<protein>
    <recommendedName>
        <fullName evidence="3">Lipoprotein</fullName>
    </recommendedName>
</protein>
<keyword evidence="2" id="KW-1185">Reference proteome</keyword>
<dbReference type="AlphaFoldDB" id="A0A9X2XGX5"/>
<reference evidence="1" key="2">
    <citation type="journal article" date="2023" name="mSystems">
        <title>Charting the Lipopeptidome of Nonpathogenic Pseudomonas.</title>
        <authorList>
            <person name="Cesa-Luna C."/>
            <person name="Geudens N."/>
            <person name="Girard L."/>
            <person name="De Roo V."/>
            <person name="Maklad H.R."/>
            <person name="Martins J.C."/>
            <person name="Hofte M."/>
            <person name="De Mot R."/>
        </authorList>
    </citation>
    <scope>NUCLEOTIDE SEQUENCE</scope>
    <source>
        <strain evidence="1">B1M3-32</strain>
    </source>
</reference>
<name>A0A9X2XGX5_9PSED</name>
<evidence type="ECO:0000313" key="1">
    <source>
        <dbReference type="EMBL" id="MCU7248770.1"/>
    </source>
</evidence>
<evidence type="ECO:0008006" key="3">
    <source>
        <dbReference type="Google" id="ProtNLM"/>
    </source>
</evidence>
<dbReference type="RefSeq" id="WP_301622118.1">
    <property type="nucleotide sequence ID" value="NZ_JAOSKY010000006.1"/>
</dbReference>
<proteinExistence type="predicted"/>
<comment type="caution">
    <text evidence="1">The sequence shown here is derived from an EMBL/GenBank/DDBJ whole genome shotgun (WGS) entry which is preliminary data.</text>
</comment>
<evidence type="ECO:0000313" key="2">
    <source>
        <dbReference type="Proteomes" id="UP001139955"/>
    </source>
</evidence>
<organism evidence="1 2">
    <name type="scientific">Pseudomonas koreensis</name>
    <dbReference type="NCBI Taxonomy" id="198620"/>
    <lineage>
        <taxon>Bacteria</taxon>
        <taxon>Pseudomonadati</taxon>
        <taxon>Pseudomonadota</taxon>
        <taxon>Gammaproteobacteria</taxon>
        <taxon>Pseudomonadales</taxon>
        <taxon>Pseudomonadaceae</taxon>
        <taxon>Pseudomonas</taxon>
    </lineage>
</organism>
<reference evidence="1" key="1">
    <citation type="submission" date="2022-09" db="EMBL/GenBank/DDBJ databases">
        <authorList>
            <person name="Cesa-Luna C."/>
            <person name="Girard L."/>
            <person name="Lood C."/>
            <person name="Hofte M."/>
            <person name="De Mot R."/>
        </authorList>
    </citation>
    <scope>NUCLEOTIDE SEQUENCE</scope>
    <source>
        <strain evidence="1">B1M3-32</strain>
    </source>
</reference>
<gene>
    <name evidence="1" type="ORF">OC940_13235</name>
</gene>